<dbReference type="PROSITE" id="PS51257">
    <property type="entry name" value="PROKAR_LIPOPROTEIN"/>
    <property type="match status" value="1"/>
</dbReference>
<evidence type="ECO:0000313" key="2">
    <source>
        <dbReference type="EMBL" id="NOU95771.1"/>
    </source>
</evidence>
<dbReference type="Proteomes" id="UP000641588">
    <property type="component" value="Unassembled WGS sequence"/>
</dbReference>
<sequence>MNKGLALLFAICGTALLACISYSISLGNVWLVLLFSILSIAFIGFGFIVKAKLRRRNGG</sequence>
<feature type="transmembrane region" description="Helical" evidence="1">
    <location>
        <begin position="27"/>
        <end position="49"/>
    </location>
</feature>
<reference evidence="2" key="1">
    <citation type="submission" date="2019-10" db="EMBL/GenBank/DDBJ databases">
        <title>Description of Paenibacillus glebae sp. nov.</title>
        <authorList>
            <person name="Carlier A."/>
            <person name="Qi S."/>
        </authorList>
    </citation>
    <scope>NUCLEOTIDE SEQUENCE</scope>
    <source>
        <strain evidence="2">LMG 31456</strain>
    </source>
</reference>
<keyword evidence="1" id="KW-1133">Transmembrane helix</keyword>
<dbReference type="Pfam" id="PF17259">
    <property type="entry name" value="DUF5325"/>
    <property type="match status" value="1"/>
</dbReference>
<keyword evidence="3" id="KW-1185">Reference proteome</keyword>
<keyword evidence="1" id="KW-0472">Membrane</keyword>
<gene>
    <name evidence="2" type="ORF">GC093_21465</name>
</gene>
<keyword evidence="1" id="KW-0812">Transmembrane</keyword>
<dbReference type="EMBL" id="WHOD01000082">
    <property type="protein sequence ID" value="NOU95771.1"/>
    <property type="molecule type" value="Genomic_DNA"/>
</dbReference>
<evidence type="ECO:0008006" key="4">
    <source>
        <dbReference type="Google" id="ProtNLM"/>
    </source>
</evidence>
<dbReference type="RefSeq" id="WP_171654001.1">
    <property type="nucleotide sequence ID" value="NZ_WHOD01000082.1"/>
</dbReference>
<organism evidence="2 3">
    <name type="scientific">Paenibacillus foliorum</name>
    <dbReference type="NCBI Taxonomy" id="2654974"/>
    <lineage>
        <taxon>Bacteria</taxon>
        <taxon>Bacillati</taxon>
        <taxon>Bacillota</taxon>
        <taxon>Bacilli</taxon>
        <taxon>Bacillales</taxon>
        <taxon>Paenibacillaceae</taxon>
        <taxon>Paenibacillus</taxon>
    </lineage>
</organism>
<protein>
    <recommendedName>
        <fullName evidence="4">DUF5325 family protein</fullName>
    </recommendedName>
</protein>
<comment type="caution">
    <text evidence="2">The sequence shown here is derived from an EMBL/GenBank/DDBJ whole genome shotgun (WGS) entry which is preliminary data.</text>
</comment>
<evidence type="ECO:0000313" key="3">
    <source>
        <dbReference type="Proteomes" id="UP000641588"/>
    </source>
</evidence>
<evidence type="ECO:0000256" key="1">
    <source>
        <dbReference type="SAM" id="Phobius"/>
    </source>
</evidence>
<dbReference type="AlphaFoldDB" id="A0A972GRZ0"/>
<accession>A0A972GRZ0</accession>
<dbReference type="InterPro" id="IPR035211">
    <property type="entry name" value="DUF5325"/>
</dbReference>
<proteinExistence type="predicted"/>
<name>A0A972GRZ0_9BACL</name>